<dbReference type="AlphaFoldDB" id="X0USB4"/>
<sequence length="133" mass="14118">MWEPDSADGFAPYYALRQKWYDGHLARLAETIGGGEVGPGPALAVSNAAIQFAASRWLSDLAARTKDIEAMASASRLADSSSRNVMIAHELCAKEAAGRAKAQQAGQPWLGETAPADPAVGLTGKRGRPKKRR</sequence>
<evidence type="ECO:0000313" key="2">
    <source>
        <dbReference type="EMBL" id="GAG02117.1"/>
    </source>
</evidence>
<gene>
    <name evidence="2" type="ORF">S01H1_41862</name>
</gene>
<accession>X0USB4</accession>
<comment type="caution">
    <text evidence="2">The sequence shown here is derived from an EMBL/GenBank/DDBJ whole genome shotgun (WGS) entry which is preliminary data.</text>
</comment>
<reference evidence="2" key="1">
    <citation type="journal article" date="2014" name="Front. Microbiol.">
        <title>High frequency of phylogenetically diverse reductive dehalogenase-homologous genes in deep subseafloor sedimentary metagenomes.</title>
        <authorList>
            <person name="Kawai M."/>
            <person name="Futagami T."/>
            <person name="Toyoda A."/>
            <person name="Takaki Y."/>
            <person name="Nishi S."/>
            <person name="Hori S."/>
            <person name="Arai W."/>
            <person name="Tsubouchi T."/>
            <person name="Morono Y."/>
            <person name="Uchiyama I."/>
            <person name="Ito T."/>
            <person name="Fujiyama A."/>
            <person name="Inagaki F."/>
            <person name="Takami H."/>
        </authorList>
    </citation>
    <scope>NUCLEOTIDE SEQUENCE</scope>
    <source>
        <strain evidence="2">Expedition CK06-06</strain>
    </source>
</reference>
<protein>
    <submittedName>
        <fullName evidence="2">Uncharacterized protein</fullName>
    </submittedName>
</protein>
<name>X0USB4_9ZZZZ</name>
<organism evidence="2">
    <name type="scientific">marine sediment metagenome</name>
    <dbReference type="NCBI Taxonomy" id="412755"/>
    <lineage>
        <taxon>unclassified sequences</taxon>
        <taxon>metagenomes</taxon>
        <taxon>ecological metagenomes</taxon>
    </lineage>
</organism>
<evidence type="ECO:0000256" key="1">
    <source>
        <dbReference type="SAM" id="MobiDB-lite"/>
    </source>
</evidence>
<feature type="region of interest" description="Disordered" evidence="1">
    <location>
        <begin position="102"/>
        <end position="133"/>
    </location>
</feature>
<proteinExistence type="predicted"/>
<dbReference type="EMBL" id="BARS01026574">
    <property type="protein sequence ID" value="GAG02117.1"/>
    <property type="molecule type" value="Genomic_DNA"/>
</dbReference>